<evidence type="ECO:0000313" key="14">
    <source>
        <dbReference type="Proteomes" id="UP001283341"/>
    </source>
</evidence>
<comment type="subcellular location">
    <subcellularLocation>
        <location evidence="2">Membrane</location>
    </subcellularLocation>
    <subcellularLocation>
        <location evidence="11">Mitochondrion inner membrane</location>
        <topology evidence="11">Single-pass membrane protein</topology>
    </subcellularLocation>
</comment>
<proteinExistence type="inferred from homology"/>
<keyword evidence="7 11" id="KW-0496">Mitochondrion</keyword>
<reference evidence="13" key="2">
    <citation type="submission" date="2023-06" db="EMBL/GenBank/DDBJ databases">
        <authorList>
            <consortium name="Lawrence Berkeley National Laboratory"/>
            <person name="Haridas S."/>
            <person name="Hensen N."/>
            <person name="Bonometti L."/>
            <person name="Westerberg I."/>
            <person name="Brannstrom I.O."/>
            <person name="Guillou S."/>
            <person name="Cros-Aarteil S."/>
            <person name="Calhoun S."/>
            <person name="Kuo A."/>
            <person name="Mondo S."/>
            <person name="Pangilinan J."/>
            <person name="Riley R."/>
            <person name="Labutti K."/>
            <person name="Andreopoulos B."/>
            <person name="Lipzen A."/>
            <person name="Chen C."/>
            <person name="Yanf M."/>
            <person name="Daum C."/>
            <person name="Ng V."/>
            <person name="Clum A."/>
            <person name="Steindorff A."/>
            <person name="Ohm R."/>
            <person name="Martin F."/>
            <person name="Silar P."/>
            <person name="Natvig D."/>
            <person name="Lalanne C."/>
            <person name="Gautier V."/>
            <person name="Ament-Velasquez S.L."/>
            <person name="Kruys A."/>
            <person name="Hutchinson M.I."/>
            <person name="Powell A.J."/>
            <person name="Barry K."/>
            <person name="Miller A.N."/>
            <person name="Grigoriev I.V."/>
            <person name="Debuchy R."/>
            <person name="Gladieux P."/>
            <person name="Thoren M.H."/>
            <person name="Johannesson H."/>
        </authorList>
    </citation>
    <scope>NUCLEOTIDE SEQUENCE</scope>
    <source>
        <strain evidence="13">CBS 118394</strain>
    </source>
</reference>
<gene>
    <name evidence="13" type="ORF">B0H66DRAFT_124913</name>
</gene>
<dbReference type="Pfam" id="PF17050">
    <property type="entry name" value="AIM5"/>
    <property type="match status" value="1"/>
</dbReference>
<sequence length="269" mass="29608">MGFLAGFTGGVTLTLGVTYLAIAAHQRNRQTQADVLRAQTRVVNALAHDPSTRSPRLGDVTFPPSRVELAAQHRAHFVETAKDKWNSEIEGAVRWAQTKDWTEVRETAEDAAAVLLGVAKESNAAKQAGEVRDEMVDNAKGAAKEARAKVVETRNQVAAADIKSTLAETRDQVVEKAGEVKEESKGVLVRAVEKGRHMVGRAKAAVYLAEEKIETKMDAKIMHASDVEKALAERFEQPREDVMGKSVEQVLEERYTPIDKRDNTRLRGI</sequence>
<protein>
    <recommendedName>
        <fullName evidence="4 11">MICOS complex subunit MIC12</fullName>
    </recommendedName>
    <alternativeName>
        <fullName evidence="10 11">Altered inheritance of mitochondria protein 5, mitochondrial</fullName>
    </alternativeName>
    <alternativeName>
        <fullName evidence="9 11">Found in mitochondrial proteome protein 51</fullName>
    </alternativeName>
</protein>
<evidence type="ECO:0000256" key="1">
    <source>
        <dbReference type="ARBA" id="ARBA00002689"/>
    </source>
</evidence>
<dbReference type="InterPro" id="IPR031463">
    <property type="entry name" value="Mic12"/>
</dbReference>
<comment type="function">
    <text evidence="1 11">Component of the MICOS complex, a large protein complex of the mitochondrial inner membrane that plays crucial roles in the maintenance of crista junctions, inner membrane architecture, and formation of contact sites to the outer membrane.</text>
</comment>
<accession>A0AAE0II82</accession>
<dbReference type="EMBL" id="JAUEDM010000002">
    <property type="protein sequence ID" value="KAK3325464.1"/>
    <property type="molecule type" value="Genomic_DNA"/>
</dbReference>
<keyword evidence="8" id="KW-0472">Membrane</keyword>
<keyword evidence="5" id="KW-0812">Transmembrane</keyword>
<evidence type="ECO:0000256" key="2">
    <source>
        <dbReference type="ARBA" id="ARBA00004370"/>
    </source>
</evidence>
<organism evidence="13 14">
    <name type="scientific">Apodospora peruviana</name>
    <dbReference type="NCBI Taxonomy" id="516989"/>
    <lineage>
        <taxon>Eukaryota</taxon>
        <taxon>Fungi</taxon>
        <taxon>Dikarya</taxon>
        <taxon>Ascomycota</taxon>
        <taxon>Pezizomycotina</taxon>
        <taxon>Sordariomycetes</taxon>
        <taxon>Sordariomycetidae</taxon>
        <taxon>Sordariales</taxon>
        <taxon>Lasiosphaeriaceae</taxon>
        <taxon>Apodospora</taxon>
    </lineage>
</organism>
<evidence type="ECO:0000256" key="4">
    <source>
        <dbReference type="ARBA" id="ARBA00018170"/>
    </source>
</evidence>
<dbReference type="AlphaFoldDB" id="A0AAE0II82"/>
<keyword evidence="14" id="KW-1185">Reference proteome</keyword>
<evidence type="ECO:0000256" key="6">
    <source>
        <dbReference type="ARBA" id="ARBA00022989"/>
    </source>
</evidence>
<feature type="coiled-coil region" evidence="12">
    <location>
        <begin position="136"/>
        <end position="163"/>
    </location>
</feature>
<comment type="caution">
    <text evidence="13">The sequence shown here is derived from an EMBL/GenBank/DDBJ whole genome shotgun (WGS) entry which is preliminary data.</text>
</comment>
<evidence type="ECO:0000256" key="9">
    <source>
        <dbReference type="ARBA" id="ARBA00032159"/>
    </source>
</evidence>
<keyword evidence="6" id="KW-1133">Transmembrane helix</keyword>
<dbReference type="GO" id="GO:0042407">
    <property type="term" value="P:cristae formation"/>
    <property type="evidence" value="ECO:0007669"/>
    <property type="project" value="InterPro"/>
</dbReference>
<dbReference type="GO" id="GO:0044284">
    <property type="term" value="C:mitochondrial crista junction"/>
    <property type="evidence" value="ECO:0007669"/>
    <property type="project" value="InterPro"/>
</dbReference>
<evidence type="ECO:0000256" key="11">
    <source>
        <dbReference type="RuleBase" id="RU363010"/>
    </source>
</evidence>
<evidence type="ECO:0000256" key="10">
    <source>
        <dbReference type="ARBA" id="ARBA00032985"/>
    </source>
</evidence>
<comment type="subunit">
    <text evidence="11">Component of the mitochondrial contact site and cristae organizing system (MICOS) complex.</text>
</comment>
<evidence type="ECO:0000313" key="13">
    <source>
        <dbReference type="EMBL" id="KAK3325464.1"/>
    </source>
</evidence>
<evidence type="ECO:0000256" key="7">
    <source>
        <dbReference type="ARBA" id="ARBA00023128"/>
    </source>
</evidence>
<evidence type="ECO:0000256" key="8">
    <source>
        <dbReference type="ARBA" id="ARBA00023136"/>
    </source>
</evidence>
<dbReference type="Proteomes" id="UP001283341">
    <property type="component" value="Unassembled WGS sequence"/>
</dbReference>
<evidence type="ECO:0000256" key="12">
    <source>
        <dbReference type="SAM" id="Coils"/>
    </source>
</evidence>
<keyword evidence="12" id="KW-0175">Coiled coil</keyword>
<dbReference type="GO" id="GO:0061617">
    <property type="term" value="C:MICOS complex"/>
    <property type="evidence" value="ECO:0007669"/>
    <property type="project" value="UniProtKB-UniRule"/>
</dbReference>
<evidence type="ECO:0000256" key="5">
    <source>
        <dbReference type="ARBA" id="ARBA00022692"/>
    </source>
</evidence>
<name>A0AAE0II82_9PEZI</name>
<keyword evidence="11" id="KW-0999">Mitochondrion inner membrane</keyword>
<evidence type="ECO:0000256" key="3">
    <source>
        <dbReference type="ARBA" id="ARBA00009188"/>
    </source>
</evidence>
<comment type="similarity">
    <text evidence="3 11">Belongs to the MICOS complex subunit Mic12 family.</text>
</comment>
<reference evidence="13" key="1">
    <citation type="journal article" date="2023" name="Mol. Phylogenet. Evol.">
        <title>Genome-scale phylogeny and comparative genomics of the fungal order Sordariales.</title>
        <authorList>
            <person name="Hensen N."/>
            <person name="Bonometti L."/>
            <person name="Westerberg I."/>
            <person name="Brannstrom I.O."/>
            <person name="Guillou S."/>
            <person name="Cros-Aarteil S."/>
            <person name="Calhoun S."/>
            <person name="Haridas S."/>
            <person name="Kuo A."/>
            <person name="Mondo S."/>
            <person name="Pangilinan J."/>
            <person name="Riley R."/>
            <person name="LaButti K."/>
            <person name="Andreopoulos B."/>
            <person name="Lipzen A."/>
            <person name="Chen C."/>
            <person name="Yan M."/>
            <person name="Daum C."/>
            <person name="Ng V."/>
            <person name="Clum A."/>
            <person name="Steindorff A."/>
            <person name="Ohm R.A."/>
            <person name="Martin F."/>
            <person name="Silar P."/>
            <person name="Natvig D.O."/>
            <person name="Lalanne C."/>
            <person name="Gautier V."/>
            <person name="Ament-Velasquez S.L."/>
            <person name="Kruys A."/>
            <person name="Hutchinson M.I."/>
            <person name="Powell A.J."/>
            <person name="Barry K."/>
            <person name="Miller A.N."/>
            <person name="Grigoriev I.V."/>
            <person name="Debuchy R."/>
            <person name="Gladieux P."/>
            <person name="Hiltunen Thoren M."/>
            <person name="Johannesson H."/>
        </authorList>
    </citation>
    <scope>NUCLEOTIDE SEQUENCE</scope>
    <source>
        <strain evidence="13">CBS 118394</strain>
    </source>
</reference>